<accession>A0A2H0NE20</accession>
<dbReference type="PANTHER" id="PTHR42837:SF2">
    <property type="entry name" value="MEMBRANE METALLOPROTEASE ARASP2, CHLOROPLASTIC-RELATED"/>
    <property type="match status" value="1"/>
</dbReference>
<dbReference type="SUPFAM" id="SSF50156">
    <property type="entry name" value="PDZ domain-like"/>
    <property type="match status" value="1"/>
</dbReference>
<dbReference type="EC" id="3.4.24.-" evidence="11"/>
<evidence type="ECO:0000256" key="9">
    <source>
        <dbReference type="ARBA" id="ARBA00023049"/>
    </source>
</evidence>
<dbReference type="InterPro" id="IPR008915">
    <property type="entry name" value="Peptidase_M50"/>
</dbReference>
<dbReference type="InterPro" id="IPR001478">
    <property type="entry name" value="PDZ"/>
</dbReference>
<evidence type="ECO:0000256" key="3">
    <source>
        <dbReference type="ARBA" id="ARBA00007931"/>
    </source>
</evidence>
<sequence>MATIISFILILALLILVHELGHFVTAIKLGVDVEEFGIGFPPRLFSFKKGKVIYSVNLIPLGGFVKIKGEAGDHGDDPHSFVNQKFWKRASIISAGVLMNFVVAFVLLAVSFYFGLPQALDGTEDVSQVRDRHTVIAEILEDSPAQGVGLEVGDIIVLINNQLVIDAEMVSNQITESQGQEINLVVDRQGQEYQFEIQPQSITDSQGPIIGVGMVETGVIDYGFFASIWQGIKIGFLIMIMTVKAFYNLIVNLISHGQLDARLSGPVGVAVLTGEMVKLGWIYVLQFMAILSINLGIINFLPFPALDGGRILFLMIEKIRGRSLNMKLENWLHNSGFIILIVLIIFITFRDINRYSNNIMDFFKNLF</sequence>
<organism evidence="13 14">
    <name type="scientific">Candidatus Komeilibacteria bacterium CG11_big_fil_rev_8_21_14_0_20_36_20</name>
    <dbReference type="NCBI Taxonomy" id="1974477"/>
    <lineage>
        <taxon>Bacteria</taxon>
        <taxon>Candidatus Komeiliibacteriota</taxon>
    </lineage>
</organism>
<comment type="cofactor">
    <cofactor evidence="1 11">
        <name>Zn(2+)</name>
        <dbReference type="ChEBI" id="CHEBI:29105"/>
    </cofactor>
</comment>
<keyword evidence="9 11" id="KW-0482">Metalloprotease</keyword>
<evidence type="ECO:0000256" key="6">
    <source>
        <dbReference type="ARBA" id="ARBA00022801"/>
    </source>
</evidence>
<evidence type="ECO:0000256" key="1">
    <source>
        <dbReference type="ARBA" id="ARBA00001947"/>
    </source>
</evidence>
<evidence type="ECO:0000256" key="7">
    <source>
        <dbReference type="ARBA" id="ARBA00022833"/>
    </source>
</evidence>
<keyword evidence="6 11" id="KW-0378">Hydrolase</keyword>
<feature type="transmembrane region" description="Helical" evidence="11">
    <location>
        <begin position="281"/>
        <end position="301"/>
    </location>
</feature>
<dbReference type="InterPro" id="IPR036034">
    <property type="entry name" value="PDZ_sf"/>
</dbReference>
<dbReference type="GO" id="GO:0016020">
    <property type="term" value="C:membrane"/>
    <property type="evidence" value="ECO:0007669"/>
    <property type="project" value="UniProtKB-SubCell"/>
</dbReference>
<proteinExistence type="inferred from homology"/>
<dbReference type="PANTHER" id="PTHR42837">
    <property type="entry name" value="REGULATOR OF SIGMA-E PROTEASE RSEP"/>
    <property type="match status" value="1"/>
</dbReference>
<dbReference type="EMBL" id="PCWQ01000014">
    <property type="protein sequence ID" value="PIR06316.1"/>
    <property type="molecule type" value="Genomic_DNA"/>
</dbReference>
<feature type="domain" description="PDZ" evidence="12">
    <location>
        <begin position="112"/>
        <end position="190"/>
    </location>
</feature>
<evidence type="ECO:0000256" key="5">
    <source>
        <dbReference type="ARBA" id="ARBA00022692"/>
    </source>
</evidence>
<protein>
    <recommendedName>
        <fullName evidence="11">Zinc metalloprotease</fullName>
        <ecNumber evidence="11">3.4.24.-</ecNumber>
    </recommendedName>
</protein>
<feature type="transmembrane region" description="Helical" evidence="11">
    <location>
        <begin position="331"/>
        <end position="349"/>
    </location>
</feature>
<keyword evidence="11" id="KW-0479">Metal-binding</keyword>
<evidence type="ECO:0000256" key="8">
    <source>
        <dbReference type="ARBA" id="ARBA00022989"/>
    </source>
</evidence>
<dbReference type="Pfam" id="PF02163">
    <property type="entry name" value="Peptidase_M50"/>
    <property type="match status" value="1"/>
</dbReference>
<evidence type="ECO:0000256" key="4">
    <source>
        <dbReference type="ARBA" id="ARBA00022670"/>
    </source>
</evidence>
<dbReference type="GO" id="GO:0006508">
    <property type="term" value="P:proteolysis"/>
    <property type="evidence" value="ECO:0007669"/>
    <property type="project" value="UniProtKB-KW"/>
</dbReference>
<keyword evidence="5 11" id="KW-0812">Transmembrane</keyword>
<reference evidence="13 14" key="1">
    <citation type="submission" date="2017-09" db="EMBL/GenBank/DDBJ databases">
        <title>Depth-based differentiation of microbial function through sediment-hosted aquifers and enrichment of novel symbionts in the deep terrestrial subsurface.</title>
        <authorList>
            <person name="Probst A.J."/>
            <person name="Ladd B."/>
            <person name="Jarett J.K."/>
            <person name="Geller-Mcgrath D.E."/>
            <person name="Sieber C.M."/>
            <person name="Emerson J.B."/>
            <person name="Anantharaman K."/>
            <person name="Thomas B.C."/>
            <person name="Malmstrom R."/>
            <person name="Stieglmeier M."/>
            <person name="Klingl A."/>
            <person name="Woyke T."/>
            <person name="Ryan C.M."/>
            <person name="Banfield J.F."/>
        </authorList>
    </citation>
    <scope>NUCLEOTIDE SEQUENCE [LARGE SCALE GENOMIC DNA]</scope>
    <source>
        <strain evidence="13">CG11_big_fil_rev_8_21_14_0_20_36_20</strain>
    </source>
</reference>
<dbReference type="InterPro" id="IPR004387">
    <property type="entry name" value="Pept_M50_Zn"/>
</dbReference>
<keyword evidence="8 11" id="KW-1133">Transmembrane helix</keyword>
<keyword evidence="10 11" id="KW-0472">Membrane</keyword>
<dbReference type="GO" id="GO:0004222">
    <property type="term" value="F:metalloendopeptidase activity"/>
    <property type="evidence" value="ECO:0007669"/>
    <property type="project" value="InterPro"/>
</dbReference>
<comment type="subcellular location">
    <subcellularLocation>
        <location evidence="2">Membrane</location>
        <topology evidence="2">Multi-pass membrane protein</topology>
    </subcellularLocation>
</comment>
<comment type="caution">
    <text evidence="13">The sequence shown here is derived from an EMBL/GenBank/DDBJ whole genome shotgun (WGS) entry which is preliminary data.</text>
</comment>
<feature type="transmembrane region" description="Helical" evidence="11">
    <location>
        <begin position="234"/>
        <end position="254"/>
    </location>
</feature>
<name>A0A2H0NE20_9BACT</name>
<evidence type="ECO:0000256" key="2">
    <source>
        <dbReference type="ARBA" id="ARBA00004141"/>
    </source>
</evidence>
<evidence type="ECO:0000313" key="14">
    <source>
        <dbReference type="Proteomes" id="UP000230564"/>
    </source>
</evidence>
<dbReference type="NCBIfam" id="TIGR00054">
    <property type="entry name" value="RIP metalloprotease RseP"/>
    <property type="match status" value="1"/>
</dbReference>
<gene>
    <name evidence="13" type="primary">rseP</name>
    <name evidence="13" type="ORF">COV55_04265</name>
</gene>
<evidence type="ECO:0000256" key="11">
    <source>
        <dbReference type="RuleBase" id="RU362031"/>
    </source>
</evidence>
<dbReference type="GO" id="GO:0046872">
    <property type="term" value="F:metal ion binding"/>
    <property type="evidence" value="ECO:0007669"/>
    <property type="project" value="UniProtKB-KW"/>
</dbReference>
<comment type="similarity">
    <text evidence="3 11">Belongs to the peptidase M50B family.</text>
</comment>
<dbReference type="CDD" id="cd06163">
    <property type="entry name" value="S2P-M50_PDZ_RseP-like"/>
    <property type="match status" value="1"/>
</dbReference>
<evidence type="ECO:0000313" key="13">
    <source>
        <dbReference type="EMBL" id="PIR06316.1"/>
    </source>
</evidence>
<dbReference type="AlphaFoldDB" id="A0A2H0NE20"/>
<dbReference type="SMART" id="SM00228">
    <property type="entry name" value="PDZ"/>
    <property type="match status" value="1"/>
</dbReference>
<evidence type="ECO:0000259" key="12">
    <source>
        <dbReference type="SMART" id="SM00228"/>
    </source>
</evidence>
<keyword evidence="4 13" id="KW-0645">Protease</keyword>
<dbReference type="Gene3D" id="2.30.42.10">
    <property type="match status" value="1"/>
</dbReference>
<dbReference type="Proteomes" id="UP000230564">
    <property type="component" value="Unassembled WGS sequence"/>
</dbReference>
<keyword evidence="7 11" id="KW-0862">Zinc</keyword>
<evidence type="ECO:0000256" key="10">
    <source>
        <dbReference type="ARBA" id="ARBA00023136"/>
    </source>
</evidence>
<feature type="transmembrane region" description="Helical" evidence="11">
    <location>
        <begin position="92"/>
        <end position="114"/>
    </location>
</feature>